<dbReference type="PANTHER" id="PTHR45615">
    <property type="entry name" value="MYOSIN HEAVY CHAIN, NON-MUSCLE"/>
    <property type="match status" value="1"/>
</dbReference>
<dbReference type="PANTHER" id="PTHR45615:SF63">
    <property type="entry name" value="CHROMOSOME UNDETERMINED SCAFFOLD_10, WHOLE GENOME SHOTGUN SEQUENCE"/>
    <property type="match status" value="1"/>
</dbReference>
<keyword evidence="1" id="KW-0175">Coiled coil</keyword>
<feature type="coiled-coil region" evidence="1">
    <location>
        <begin position="765"/>
        <end position="879"/>
    </location>
</feature>
<evidence type="ECO:0000313" key="3">
    <source>
        <dbReference type="EMBL" id="JAT19211.1"/>
    </source>
</evidence>
<feature type="coiled-coil region" evidence="1">
    <location>
        <begin position="546"/>
        <end position="603"/>
    </location>
</feature>
<accession>A0A1B6L6F1</accession>
<evidence type="ECO:0000256" key="2">
    <source>
        <dbReference type="SAM" id="MobiDB-lite"/>
    </source>
</evidence>
<feature type="coiled-coil region" evidence="1">
    <location>
        <begin position="990"/>
        <end position="1094"/>
    </location>
</feature>
<feature type="region of interest" description="Disordered" evidence="2">
    <location>
        <begin position="930"/>
        <end position="951"/>
    </location>
</feature>
<feature type="compositionally biased region" description="Basic and acidic residues" evidence="2">
    <location>
        <begin position="352"/>
        <end position="361"/>
    </location>
</feature>
<feature type="coiled-coil region" evidence="1">
    <location>
        <begin position="24"/>
        <end position="133"/>
    </location>
</feature>
<feature type="compositionally biased region" description="Basic and acidic residues" evidence="2">
    <location>
        <begin position="420"/>
        <end position="440"/>
    </location>
</feature>
<feature type="coiled-coil region" evidence="1">
    <location>
        <begin position="261"/>
        <end position="288"/>
    </location>
</feature>
<feature type="coiled-coil region" evidence="1">
    <location>
        <begin position="1131"/>
        <end position="1211"/>
    </location>
</feature>
<protein>
    <recommendedName>
        <fullName evidence="4">Janus kinase and microtubule-interacting protein C-terminal domain-containing protein</fullName>
    </recommendedName>
</protein>
<evidence type="ECO:0000256" key="1">
    <source>
        <dbReference type="SAM" id="Coils"/>
    </source>
</evidence>
<feature type="region of interest" description="Disordered" evidence="2">
    <location>
        <begin position="415"/>
        <end position="440"/>
    </location>
</feature>
<name>A0A1B6L6F1_9HEMI</name>
<gene>
    <name evidence="3" type="ORF">g.40275</name>
</gene>
<feature type="region of interest" description="Disordered" evidence="2">
    <location>
        <begin position="288"/>
        <end position="381"/>
    </location>
</feature>
<dbReference type="EMBL" id="GEBQ01020766">
    <property type="protein sequence ID" value="JAT19211.1"/>
    <property type="molecule type" value="Transcribed_RNA"/>
</dbReference>
<organism evidence="3">
    <name type="scientific">Graphocephala atropunctata</name>
    <dbReference type="NCBI Taxonomy" id="36148"/>
    <lineage>
        <taxon>Eukaryota</taxon>
        <taxon>Metazoa</taxon>
        <taxon>Ecdysozoa</taxon>
        <taxon>Arthropoda</taxon>
        <taxon>Hexapoda</taxon>
        <taxon>Insecta</taxon>
        <taxon>Pterygota</taxon>
        <taxon>Neoptera</taxon>
        <taxon>Paraneoptera</taxon>
        <taxon>Hemiptera</taxon>
        <taxon>Auchenorrhyncha</taxon>
        <taxon>Membracoidea</taxon>
        <taxon>Cicadellidae</taxon>
        <taxon>Cicadellinae</taxon>
        <taxon>Cicadellini</taxon>
        <taxon>Graphocephala</taxon>
    </lineage>
</organism>
<sequence length="1350" mass="156329">MATRLRAQEVAALQRALESERFSTKAAQERAKELQQALDSERSAVRALRREAASQARLVREEEAKKYNALIEQLKTKMELAQGELVAMEKESTTRALTVQFHRELQARQEEWKRDSRRQLEPLQEQLKEAQRVSLESPPQRETEALVHSLHADFHRSLHQKQEEWRRDSKSQIDALTNQLRELQRLYTDTCNKLTTTTNEAETIPKMRQEIHTLKLQNKELEEKVQMLMEVDRRKVEEFRSQHEDNVARIAELQRSARKEAFQLLEEIKSKDRMIAQLQREYHLLTNRLSGNPPVLGRSRLTSETSHERPGEPPRLCVKRPKTLTFSSDVNKRLRAPEVRKPPDPPGPDTVTTKKENDQKTNENSTTNPLEPLKEEVADGPKTSDLINSWTKKVGVETLYQLLLEEHQELQRNHHSALTRLRDEERTRSQLEDQLRESRRAEGDNAINLALAEQIQVLQDRQAELEAESQELREQNDLLEFRILELDDGGCAHSCSSYHFKSPSSRSPDTRDREIDDVSDSGVMSLPTSEDISEADFQDYKMEPNNRDVKSRLAQLCQSLENVSERISIQQALALLRHYESRLENLEATLAAMCQEATQTKAVDHLPLTNTEHAKSPSRIIATVLPFTELTATYHGKDVRDDMPLKRLLRDQDCMQESGIFEDGALMSCVLHVATQTDWTFEAPHGELGAEIRKLTQIRERIEEKGGNKRLLKSPETDPEFLTHASFKELLFYRDRVQVLEDKLIVYESRGDDQSKLLAMRLEKEVLLAAQVKHLQNTVRRLKEENRCLDEEKCEFEEAENDTRLRCQKLEVKLSALGEKKSDLQVQLQQNARTMSNLRSTLSEEERKRNEARQYAAKMEALVNRLEQQNFEMEEKEMEARYRLHTLESIVPAMVLYYLWRMLNAVRPFLSDSKTLAIHGSNSDSVLVIKSSKQDQEKHKKLRRNRQEKDEVQDSLRQGLQEIQQFLTSKQRGESVDCPNVTVDAAFLVIEELSDKCTELKERIKELELKEKVYQETLLNEDEILNKMEMDYKHQLKCAEDELLHKQAELKKAEAQIKKCSGDRELETQFQERLNQLESEILQLQEVLLQKDKEKKVLEGEQIRLTVELEEAVESLEKFKENIEKPLREEVDNHRRKVRELLGDLDMREQEKNETEEMHRKLVKELKRINHQACRELEESEVTISEMKEEVQTLEREVADLRAALNHERVNSERMLLEVGAELEARDRQIRSLGSGSLAGSLHEELLDVDAAERRVDDVSTTDVAASTTSPTARYLPTCDCQRAEQVIKEFNPNNADLDQITSAYQHSRTCRHCKNTTAVELRGILNLLQKTSPQSKMVTSGPAQPSMPL</sequence>
<feature type="coiled-coil region" evidence="1">
    <location>
        <begin position="166"/>
        <end position="231"/>
    </location>
</feature>
<proteinExistence type="predicted"/>
<feature type="compositionally biased region" description="Basic and acidic residues" evidence="2">
    <location>
        <begin position="330"/>
        <end position="343"/>
    </location>
</feature>
<evidence type="ECO:0008006" key="4">
    <source>
        <dbReference type="Google" id="ProtNLM"/>
    </source>
</evidence>
<feature type="region of interest" description="Disordered" evidence="2">
    <location>
        <begin position="497"/>
        <end position="527"/>
    </location>
</feature>
<reference evidence="3" key="1">
    <citation type="submission" date="2015-11" db="EMBL/GenBank/DDBJ databases">
        <title>De novo transcriptome assembly of four potential Pierce s Disease insect vectors from Arizona vineyards.</title>
        <authorList>
            <person name="Tassone E.E."/>
        </authorList>
    </citation>
    <scope>NUCLEOTIDE SEQUENCE</scope>
</reference>